<keyword evidence="1" id="KW-1133">Transmembrane helix</keyword>
<accession>A0A3M7RK31</accession>
<reference evidence="2 3" key="1">
    <citation type="journal article" date="2018" name="Sci. Rep.">
        <title>Genomic signatures of local adaptation to the degree of environmental predictability in rotifers.</title>
        <authorList>
            <person name="Franch-Gras L."/>
            <person name="Hahn C."/>
            <person name="Garcia-Roger E.M."/>
            <person name="Carmona M.J."/>
            <person name="Serra M."/>
            <person name="Gomez A."/>
        </authorList>
    </citation>
    <scope>NUCLEOTIDE SEQUENCE [LARGE SCALE GENOMIC DNA]</scope>
    <source>
        <strain evidence="2">HYR1</strain>
    </source>
</reference>
<evidence type="ECO:0000313" key="3">
    <source>
        <dbReference type="Proteomes" id="UP000276133"/>
    </source>
</evidence>
<dbReference type="Proteomes" id="UP000276133">
    <property type="component" value="Unassembled WGS sequence"/>
</dbReference>
<sequence length="141" mass="16914">MIRVQCEIKNLSKKNIKRRAFQNSITRSNSTQWVSLAYSIGLLLMPSWSYLNFNLIVKSLFIKNTENPFKVRFVRLEQYFGMFWVNFLRTKKILIFPQIFSDKLFTNFFLTDKVCLIKCLIIMAINVKFKFSNKIIFDFRI</sequence>
<evidence type="ECO:0000256" key="1">
    <source>
        <dbReference type="SAM" id="Phobius"/>
    </source>
</evidence>
<dbReference type="AlphaFoldDB" id="A0A3M7RK31"/>
<organism evidence="2 3">
    <name type="scientific">Brachionus plicatilis</name>
    <name type="common">Marine rotifer</name>
    <name type="synonym">Brachionus muelleri</name>
    <dbReference type="NCBI Taxonomy" id="10195"/>
    <lineage>
        <taxon>Eukaryota</taxon>
        <taxon>Metazoa</taxon>
        <taxon>Spiralia</taxon>
        <taxon>Gnathifera</taxon>
        <taxon>Rotifera</taxon>
        <taxon>Eurotatoria</taxon>
        <taxon>Monogononta</taxon>
        <taxon>Pseudotrocha</taxon>
        <taxon>Ploima</taxon>
        <taxon>Brachionidae</taxon>
        <taxon>Brachionus</taxon>
    </lineage>
</organism>
<proteinExistence type="predicted"/>
<keyword evidence="1" id="KW-0812">Transmembrane</keyword>
<name>A0A3M7RK31_BRAPC</name>
<gene>
    <name evidence="2" type="ORF">BpHYR1_050914</name>
</gene>
<dbReference type="EMBL" id="REGN01003244">
    <property type="protein sequence ID" value="RNA23658.1"/>
    <property type="molecule type" value="Genomic_DNA"/>
</dbReference>
<keyword evidence="1" id="KW-0472">Membrane</keyword>
<protein>
    <submittedName>
        <fullName evidence="2">Uncharacterized protein</fullName>
    </submittedName>
</protein>
<feature type="transmembrane region" description="Helical" evidence="1">
    <location>
        <begin position="33"/>
        <end position="53"/>
    </location>
</feature>
<comment type="caution">
    <text evidence="2">The sequence shown here is derived from an EMBL/GenBank/DDBJ whole genome shotgun (WGS) entry which is preliminary data.</text>
</comment>
<evidence type="ECO:0000313" key="2">
    <source>
        <dbReference type="EMBL" id="RNA23658.1"/>
    </source>
</evidence>
<keyword evidence="3" id="KW-1185">Reference proteome</keyword>